<dbReference type="Pfam" id="PF24681">
    <property type="entry name" value="Kelch_KLHDC2_KLHL20_DRC7"/>
    <property type="match status" value="1"/>
</dbReference>
<feature type="region of interest" description="Disordered" evidence="7">
    <location>
        <begin position="1321"/>
        <end position="1349"/>
    </location>
</feature>
<keyword evidence="3" id="KW-0963">Cytoplasm</keyword>
<evidence type="ECO:0000256" key="7">
    <source>
        <dbReference type="SAM" id="MobiDB-lite"/>
    </source>
</evidence>
<evidence type="ECO:0000313" key="8">
    <source>
        <dbReference type="EMBL" id="WFD38268.1"/>
    </source>
</evidence>
<protein>
    <submittedName>
        <fullName evidence="8">Uncharacterized protein</fullName>
    </submittedName>
</protein>
<evidence type="ECO:0000256" key="1">
    <source>
        <dbReference type="ARBA" id="ARBA00004496"/>
    </source>
</evidence>
<dbReference type="FunFam" id="2.120.10.80:FF:000049">
    <property type="entry name" value="Cell polarity protein (Tea1)"/>
    <property type="match status" value="1"/>
</dbReference>
<name>A0AAF0EW73_9BASI</name>
<feature type="compositionally biased region" description="Low complexity" evidence="7">
    <location>
        <begin position="617"/>
        <end position="629"/>
    </location>
</feature>
<feature type="region of interest" description="Disordered" evidence="7">
    <location>
        <begin position="680"/>
        <end position="719"/>
    </location>
</feature>
<evidence type="ECO:0000256" key="3">
    <source>
        <dbReference type="ARBA" id="ARBA00022490"/>
    </source>
</evidence>
<dbReference type="Proteomes" id="UP001217754">
    <property type="component" value="Chromosome 2"/>
</dbReference>
<feature type="coiled-coil region" evidence="6">
    <location>
        <begin position="928"/>
        <end position="1046"/>
    </location>
</feature>
<sequence length="1349" mass="145897">MAIFGKKRSAEKERAQQQSASSGATAPHLAANAIPANAPLSARLPGRPGFVSRIVSHTRSDSEPHDAPPLAPGAASLPKTSEGFPATQLGASPIPMLSQSLPGAQVPMRPSRDEVRPMMTGAEPPRDVDAPNAVFTHPAEGGASASPGPGAPDAAQNGGMTAPAPVPMQAAAPPTPERVRQQNVVYPWGKKQITMNPPRFLDENRRAPPGVLSPPPFPRYGHATNLATSSNNEVYIFGGLVRDSVKNDMYILKVEPVQIQRSSGVKIDVSLNATLVQTSGQAPLPRVGHAAVLVSNVFILWGGDTKIRAEDKQDEALYLLNLNNREWTRVLAGAEQGPGPVGRYGHTLSILGSNLLVFGGQVESTFFDELWRFDLNSLKETPTWQLVRPASPGPARRTGHSAVVFRERLYIFGGTDGNYHYNDTWCFDFATLTWSELKCVGYIPAPREGHSACMVDDIMYIFGGRGVDGNDLGDLASFKITSHRWFMFAHMGPAPFGRSGHTMVTAQNRILVIGGESFTGSAQDDPTSLHVLDTTKIKYPAKTERSGGSISKSSAQDAPAPAPVPAPAPAPASAPAPAEEERALDTSSTYAAAAPPAPSPYTAAQPAPTPIVPPTVPTTVPSAGQAASPAAPPAAAPEFLQSAPEMSRQPPSDESVALAAPPLQSAIYLNRAQDEAPILGAPAALPPTMPPSVPPPQPPPTSGLSSAPSMPTLPSEVGERGAVLDASDAAPSREVWLSSMLALAVKQGFVLPHSADALAVEQLDTGAEGSEREAMVKSLLTLKSQVSSLRADLGEQIKGEEARVATQERARVAALQEAAYYRAKLVANESTNVDERVHIERQRVQQLEKLLTTATKENSELERKVGILADQAKLEARLRALVEDRLGETTKRAVAAEEAHIKVYDEYSALQKHSYVTESLLRDHTAQISSLSSSLAQFQAERDTLEQSVSSKSRSADTSKATLAQFQEALQAAHARNAEYERQRAEHLRQVEAQGQTVMQLRTDLQARVAELAMKNNQLEQQATVVAELESIVSNLQREAQTHRDAATGGLAQLIALQQAQGTQRDTSVDTRDVSQQHLEHVQALQDEAQAMRQLHEESRAAVNAMATSLQQATERSNQLQRTNNKLFGEVTAQRKQLAQALHELAQVKDQTQTARTSGEMHARELEEAQVKNLALRRLLAENHVEIPDDETLRRPEFLHDRQTAQLQRELQQQQDAAEQAAAELQQAHDQLERLSLQLEQTRSEARKHDASSARAELEALRHRAEDAEMRLEEANASHQERTAQLENDYLTAVQFVRNTENMLRRLKDEHLKLRQDNAELRAGLGGRAPSAAGQVDDARGAYSRAQLS</sequence>
<evidence type="ECO:0000313" key="9">
    <source>
        <dbReference type="Proteomes" id="UP001217754"/>
    </source>
</evidence>
<organism evidence="8 9">
    <name type="scientific">Malassezia japonica</name>
    <dbReference type="NCBI Taxonomy" id="223818"/>
    <lineage>
        <taxon>Eukaryota</taxon>
        <taxon>Fungi</taxon>
        <taxon>Dikarya</taxon>
        <taxon>Basidiomycota</taxon>
        <taxon>Ustilaginomycotina</taxon>
        <taxon>Malasseziomycetes</taxon>
        <taxon>Malasseziales</taxon>
        <taxon>Malasseziaceae</taxon>
        <taxon>Malassezia</taxon>
    </lineage>
</organism>
<dbReference type="InterPro" id="IPR052124">
    <property type="entry name" value="Rab9_kelch_effector"/>
</dbReference>
<feature type="compositionally biased region" description="Pro residues" evidence="7">
    <location>
        <begin position="684"/>
        <end position="701"/>
    </location>
</feature>
<gene>
    <name evidence="8" type="ORF">MJAP1_001217</name>
</gene>
<reference evidence="8" key="1">
    <citation type="submission" date="2023-03" db="EMBL/GenBank/DDBJ databases">
        <title>Mating type loci evolution in Malassezia.</title>
        <authorList>
            <person name="Coelho M.A."/>
        </authorList>
    </citation>
    <scope>NUCLEOTIDE SEQUENCE</scope>
    <source>
        <strain evidence="8">CBS 9431</strain>
    </source>
</reference>
<dbReference type="PANTHER" id="PTHR46647">
    <property type="entry name" value="RAB9 EFFECTOR PROTEIN WITH KELCH MOTIFS"/>
    <property type="match status" value="1"/>
</dbReference>
<comment type="subcellular location">
    <subcellularLocation>
        <location evidence="1">Cytoplasm</location>
    </subcellularLocation>
</comment>
<dbReference type="InterPro" id="IPR015915">
    <property type="entry name" value="Kelch-typ_b-propeller"/>
</dbReference>
<evidence type="ECO:0000256" key="5">
    <source>
        <dbReference type="ARBA" id="ARBA00023054"/>
    </source>
</evidence>
<keyword evidence="5 6" id="KW-0175">Coiled coil</keyword>
<feature type="compositionally biased region" description="Low complexity" evidence="7">
    <location>
        <begin position="586"/>
        <end position="606"/>
    </location>
</feature>
<dbReference type="EMBL" id="CP119959">
    <property type="protein sequence ID" value="WFD38268.1"/>
    <property type="molecule type" value="Genomic_DNA"/>
</dbReference>
<dbReference type="GeneID" id="85224866"/>
<feature type="compositionally biased region" description="Pro residues" evidence="7">
    <location>
        <begin position="607"/>
        <end position="616"/>
    </location>
</feature>
<evidence type="ECO:0000256" key="2">
    <source>
        <dbReference type="ARBA" id="ARBA00022441"/>
    </source>
</evidence>
<evidence type="ECO:0000256" key="6">
    <source>
        <dbReference type="SAM" id="Coils"/>
    </source>
</evidence>
<proteinExistence type="predicted"/>
<dbReference type="SUPFAM" id="SSF117281">
    <property type="entry name" value="Kelch motif"/>
    <property type="match status" value="1"/>
</dbReference>
<feature type="region of interest" description="Disordered" evidence="7">
    <location>
        <begin position="1"/>
        <end position="179"/>
    </location>
</feature>
<feature type="compositionally biased region" description="Pro residues" evidence="7">
    <location>
        <begin position="560"/>
        <end position="574"/>
    </location>
</feature>
<keyword evidence="4" id="KW-0677">Repeat</keyword>
<dbReference type="RefSeq" id="XP_060121165.1">
    <property type="nucleotide sequence ID" value="XM_060265182.1"/>
</dbReference>
<evidence type="ECO:0000256" key="4">
    <source>
        <dbReference type="ARBA" id="ARBA00022737"/>
    </source>
</evidence>
<keyword evidence="2" id="KW-0880">Kelch repeat</keyword>
<feature type="coiled-coil region" evidence="6">
    <location>
        <begin position="1082"/>
        <end position="1151"/>
    </location>
</feature>
<accession>A0AAF0EW73</accession>
<feature type="compositionally biased region" description="Low complexity" evidence="7">
    <location>
        <begin position="138"/>
        <end position="155"/>
    </location>
</feature>
<dbReference type="PANTHER" id="PTHR46647:SF1">
    <property type="entry name" value="RAB9 EFFECTOR PROTEIN WITH KELCH MOTIFS"/>
    <property type="match status" value="1"/>
</dbReference>
<dbReference type="Gene3D" id="2.120.10.80">
    <property type="entry name" value="Kelch-type beta propeller"/>
    <property type="match status" value="2"/>
</dbReference>
<dbReference type="GO" id="GO:0005737">
    <property type="term" value="C:cytoplasm"/>
    <property type="evidence" value="ECO:0007669"/>
    <property type="project" value="UniProtKB-SubCell"/>
</dbReference>
<feature type="compositionally biased region" description="Low complexity" evidence="7">
    <location>
        <begin position="16"/>
        <end position="42"/>
    </location>
</feature>
<feature type="coiled-coil region" evidence="6">
    <location>
        <begin position="837"/>
        <end position="864"/>
    </location>
</feature>
<feature type="compositionally biased region" description="Polar residues" evidence="7">
    <location>
        <begin position="546"/>
        <end position="556"/>
    </location>
</feature>
<feature type="region of interest" description="Disordered" evidence="7">
    <location>
        <begin position="540"/>
        <end position="636"/>
    </location>
</feature>
<keyword evidence="9" id="KW-1185">Reference proteome</keyword>